<dbReference type="GO" id="GO:0098609">
    <property type="term" value="P:cell-cell adhesion"/>
    <property type="evidence" value="ECO:0007669"/>
    <property type="project" value="TreeGrafter"/>
</dbReference>
<protein>
    <submittedName>
        <fullName evidence="2">H-type lectin domain-containing protein</fullName>
    </submittedName>
</protein>
<dbReference type="GO" id="GO:0070492">
    <property type="term" value="F:oligosaccharide binding"/>
    <property type="evidence" value="ECO:0007669"/>
    <property type="project" value="TreeGrafter"/>
</dbReference>
<dbReference type="SUPFAM" id="SSF141086">
    <property type="entry name" value="Agglutinin HPA-like"/>
    <property type="match status" value="1"/>
</dbReference>
<reference evidence="2 3" key="1">
    <citation type="submission" date="2016-10" db="EMBL/GenBank/DDBJ databases">
        <authorList>
            <person name="de Groot N.N."/>
        </authorList>
    </citation>
    <scope>NUCLEOTIDE SEQUENCE [LARGE SCALE GENOMIC DNA]</scope>
    <source>
        <strain evidence="2 3">DSM 8537</strain>
    </source>
</reference>
<dbReference type="GO" id="GO:0046871">
    <property type="term" value="F:N-acetylgalactosamine binding"/>
    <property type="evidence" value="ECO:0007669"/>
    <property type="project" value="TreeGrafter"/>
</dbReference>
<dbReference type="RefSeq" id="WP_074968061.1">
    <property type="nucleotide sequence ID" value="NZ_CBCRYP010000037.1"/>
</dbReference>
<dbReference type="InterPro" id="IPR037221">
    <property type="entry name" value="H-type_lectin_dom_sf"/>
</dbReference>
<dbReference type="AlphaFoldDB" id="A0A1I3AW09"/>
<dbReference type="STRING" id="34004.SAMN04488021_11748"/>
<evidence type="ECO:0000313" key="3">
    <source>
        <dbReference type="Proteomes" id="UP000183635"/>
    </source>
</evidence>
<dbReference type="EMBL" id="FOPU01000017">
    <property type="protein sequence ID" value="SFH54204.1"/>
    <property type="molecule type" value="Genomic_DNA"/>
</dbReference>
<keyword evidence="3" id="KW-1185">Reference proteome</keyword>
<gene>
    <name evidence="2" type="ORF">SAMN04488021_11748</name>
</gene>
<dbReference type="GO" id="GO:0045335">
    <property type="term" value="C:phagocytic vesicle"/>
    <property type="evidence" value="ECO:0007669"/>
    <property type="project" value="TreeGrafter"/>
</dbReference>
<dbReference type="PANTHER" id="PTHR46938">
    <property type="entry name" value="DISCOIDIN-1 SUBUNIT A-RELATED-RELATED"/>
    <property type="match status" value="1"/>
</dbReference>
<feature type="domain" description="H-type lectin" evidence="1">
    <location>
        <begin position="39"/>
        <end position="104"/>
    </location>
</feature>
<dbReference type="Pfam" id="PF09458">
    <property type="entry name" value="H_lectin"/>
    <property type="match status" value="1"/>
</dbReference>
<accession>A0A1I3AW09</accession>
<sequence length="116" mass="13238">MRRFGHFAVGVEQGSVEMFSAFESGGPMWTGQGPRLEVQRVHFDESFAEPPVVHVALSMWDIDRNANQRADIQAANVTRQGFELQFRTWGDTRVARVRANWLAIGPTRYEDDFDAH</sequence>
<organism evidence="2 3">
    <name type="scientific">Paracoccus aminovorans</name>
    <dbReference type="NCBI Taxonomy" id="34004"/>
    <lineage>
        <taxon>Bacteria</taxon>
        <taxon>Pseudomonadati</taxon>
        <taxon>Pseudomonadota</taxon>
        <taxon>Alphaproteobacteria</taxon>
        <taxon>Rhodobacterales</taxon>
        <taxon>Paracoccaceae</taxon>
        <taxon>Paracoccus</taxon>
    </lineage>
</organism>
<dbReference type="Proteomes" id="UP000183635">
    <property type="component" value="Unassembled WGS sequence"/>
</dbReference>
<name>A0A1I3AW09_9RHOB</name>
<evidence type="ECO:0000259" key="1">
    <source>
        <dbReference type="Pfam" id="PF09458"/>
    </source>
</evidence>
<dbReference type="Gene3D" id="2.60.40.2080">
    <property type="match status" value="1"/>
</dbReference>
<dbReference type="InterPro" id="IPR052487">
    <property type="entry name" value="Galactose-binding_lectin"/>
</dbReference>
<dbReference type="GO" id="GO:0030247">
    <property type="term" value="F:polysaccharide binding"/>
    <property type="evidence" value="ECO:0007669"/>
    <property type="project" value="TreeGrafter"/>
</dbReference>
<dbReference type="OrthoDB" id="7658568at2"/>
<dbReference type="InterPro" id="IPR019019">
    <property type="entry name" value="H-type_lectin_domain"/>
</dbReference>
<proteinExistence type="predicted"/>
<evidence type="ECO:0000313" key="2">
    <source>
        <dbReference type="EMBL" id="SFH54204.1"/>
    </source>
</evidence>
<dbReference type="GO" id="GO:0009986">
    <property type="term" value="C:cell surface"/>
    <property type="evidence" value="ECO:0007669"/>
    <property type="project" value="TreeGrafter"/>
</dbReference>
<keyword evidence="2" id="KW-0430">Lectin</keyword>
<dbReference type="GO" id="GO:0098636">
    <property type="term" value="C:protein complex involved in cell adhesion"/>
    <property type="evidence" value="ECO:0007669"/>
    <property type="project" value="TreeGrafter"/>
</dbReference>